<accession>A0A401SME9</accession>
<dbReference type="GO" id="GO:0005125">
    <property type="term" value="F:cytokine activity"/>
    <property type="evidence" value="ECO:0007669"/>
    <property type="project" value="UniProtKB-KW"/>
</dbReference>
<dbReference type="GO" id="GO:0006955">
    <property type="term" value="P:immune response"/>
    <property type="evidence" value="ECO:0007669"/>
    <property type="project" value="InterPro"/>
</dbReference>
<dbReference type="PANTHER" id="PTHR11471:SF13">
    <property type="entry name" value="TNF FAMILY PROFILE DOMAIN-CONTAINING PROTEIN"/>
    <property type="match status" value="1"/>
</dbReference>
<dbReference type="PANTHER" id="PTHR11471">
    <property type="entry name" value="TUMOR NECROSIS FACTOR FAMILY MEMBER"/>
    <property type="match status" value="1"/>
</dbReference>
<dbReference type="Proteomes" id="UP000287033">
    <property type="component" value="Unassembled WGS sequence"/>
</dbReference>
<proteinExistence type="inferred from homology"/>
<comment type="subcellular location">
    <subcellularLocation>
        <location evidence="1">Membrane</location>
    </subcellularLocation>
</comment>
<evidence type="ECO:0000256" key="1">
    <source>
        <dbReference type="ARBA" id="ARBA00004370"/>
    </source>
</evidence>
<comment type="similarity">
    <text evidence="2">Belongs to the tumor necrosis factor family.</text>
</comment>
<evidence type="ECO:0000313" key="7">
    <source>
        <dbReference type="Proteomes" id="UP000287033"/>
    </source>
</evidence>
<dbReference type="PROSITE" id="PS00251">
    <property type="entry name" value="THD_1"/>
    <property type="match status" value="1"/>
</dbReference>
<evidence type="ECO:0000313" key="6">
    <source>
        <dbReference type="EMBL" id="GCC31575.1"/>
    </source>
</evidence>
<reference evidence="6 7" key="1">
    <citation type="journal article" date="2018" name="Nat. Ecol. Evol.">
        <title>Shark genomes provide insights into elasmobranch evolution and the origin of vertebrates.</title>
        <authorList>
            <person name="Hara Y"/>
            <person name="Yamaguchi K"/>
            <person name="Onimaru K"/>
            <person name="Kadota M"/>
            <person name="Koyanagi M"/>
            <person name="Keeley SD"/>
            <person name="Tatsumi K"/>
            <person name="Tanaka K"/>
            <person name="Motone F"/>
            <person name="Kageyama Y"/>
            <person name="Nozu R"/>
            <person name="Adachi N"/>
            <person name="Nishimura O"/>
            <person name="Nakagawa R"/>
            <person name="Tanegashima C"/>
            <person name="Kiyatake I"/>
            <person name="Matsumoto R"/>
            <person name="Murakumo K"/>
            <person name="Nishida K"/>
            <person name="Terakita A"/>
            <person name="Kuratani S"/>
            <person name="Sato K"/>
            <person name="Hyodo S Kuraku.S."/>
        </authorList>
    </citation>
    <scope>NUCLEOTIDE SEQUENCE [LARGE SCALE GENOMIC DNA]</scope>
</reference>
<dbReference type="GO" id="GO:0005164">
    <property type="term" value="F:tumor necrosis factor receptor binding"/>
    <property type="evidence" value="ECO:0007669"/>
    <property type="project" value="InterPro"/>
</dbReference>
<evidence type="ECO:0000256" key="2">
    <source>
        <dbReference type="ARBA" id="ARBA00008670"/>
    </source>
</evidence>
<evidence type="ECO:0000256" key="4">
    <source>
        <dbReference type="ARBA" id="ARBA00023136"/>
    </source>
</evidence>
<gene>
    <name evidence="6" type="ORF">chiPu_0010035</name>
</gene>
<dbReference type="InterPro" id="IPR006052">
    <property type="entry name" value="TNF_dom"/>
</dbReference>
<sequence>MKYNAAGYLVIPTNGIYFIYAQVTFKCLQDCSKLVQQFFVSIFKKNNHYQDPEVLLKSYVRPQAKGDDFLKISTYQGGAFKLYADDHMYVEVPKNSRISVHEQETYFGAFLLEPSASD</sequence>
<evidence type="ECO:0000259" key="5">
    <source>
        <dbReference type="PROSITE" id="PS50049"/>
    </source>
</evidence>
<evidence type="ECO:0000256" key="3">
    <source>
        <dbReference type="ARBA" id="ARBA00022514"/>
    </source>
</evidence>
<dbReference type="EMBL" id="BEZZ01000373">
    <property type="protein sequence ID" value="GCC31575.1"/>
    <property type="molecule type" value="Genomic_DNA"/>
</dbReference>
<keyword evidence="7" id="KW-1185">Reference proteome</keyword>
<protein>
    <recommendedName>
        <fullName evidence="5">THD domain-containing protein</fullName>
    </recommendedName>
</protein>
<dbReference type="GO" id="GO:0005615">
    <property type="term" value="C:extracellular space"/>
    <property type="evidence" value="ECO:0007669"/>
    <property type="project" value="UniProtKB-KW"/>
</dbReference>
<dbReference type="AlphaFoldDB" id="A0A401SME9"/>
<dbReference type="PROSITE" id="PS50049">
    <property type="entry name" value="THD_2"/>
    <property type="match status" value="1"/>
</dbReference>
<organism evidence="6 7">
    <name type="scientific">Chiloscyllium punctatum</name>
    <name type="common">Brownbanded bambooshark</name>
    <name type="synonym">Hemiscyllium punctatum</name>
    <dbReference type="NCBI Taxonomy" id="137246"/>
    <lineage>
        <taxon>Eukaryota</taxon>
        <taxon>Metazoa</taxon>
        <taxon>Chordata</taxon>
        <taxon>Craniata</taxon>
        <taxon>Vertebrata</taxon>
        <taxon>Chondrichthyes</taxon>
        <taxon>Elasmobranchii</taxon>
        <taxon>Galeomorphii</taxon>
        <taxon>Galeoidea</taxon>
        <taxon>Orectolobiformes</taxon>
        <taxon>Hemiscylliidae</taxon>
        <taxon>Chiloscyllium</taxon>
    </lineage>
</organism>
<keyword evidence="3" id="KW-0202">Cytokine</keyword>
<dbReference type="OrthoDB" id="5983780at2759"/>
<feature type="domain" description="THD" evidence="5">
    <location>
        <begin position="1"/>
        <end position="112"/>
    </location>
</feature>
<dbReference type="Gene3D" id="2.60.120.40">
    <property type="match status" value="1"/>
</dbReference>
<dbReference type="Pfam" id="PF00229">
    <property type="entry name" value="TNF"/>
    <property type="match status" value="1"/>
</dbReference>
<name>A0A401SME9_CHIPU</name>
<comment type="caution">
    <text evidence="6">The sequence shown here is derived from an EMBL/GenBank/DDBJ whole genome shotgun (WGS) entry which is preliminary data.</text>
</comment>
<dbReference type="SUPFAM" id="SSF49842">
    <property type="entry name" value="TNF-like"/>
    <property type="match status" value="1"/>
</dbReference>
<dbReference type="GO" id="GO:0016020">
    <property type="term" value="C:membrane"/>
    <property type="evidence" value="ECO:0007669"/>
    <property type="project" value="UniProtKB-SubCell"/>
</dbReference>
<dbReference type="OMA" id="HEHETYF"/>
<dbReference type="InterPro" id="IPR008983">
    <property type="entry name" value="Tumour_necrosis_fac-like_dom"/>
</dbReference>
<dbReference type="InterPro" id="IPR021184">
    <property type="entry name" value="TNF_CS"/>
</dbReference>
<keyword evidence="4" id="KW-0472">Membrane</keyword>